<feature type="compositionally biased region" description="Basic residues" evidence="1">
    <location>
        <begin position="50"/>
        <end position="59"/>
    </location>
</feature>
<dbReference type="EMBL" id="BAAAKV010000055">
    <property type="protein sequence ID" value="GAA1188203.1"/>
    <property type="molecule type" value="Genomic_DNA"/>
</dbReference>
<dbReference type="RefSeq" id="WP_030745733.1">
    <property type="nucleotide sequence ID" value="NZ_BAAAKV010000055.1"/>
</dbReference>
<organism evidence="2 3">
    <name type="scientific">Streptomyces hebeiensis</name>
    <dbReference type="NCBI Taxonomy" id="229486"/>
    <lineage>
        <taxon>Bacteria</taxon>
        <taxon>Bacillati</taxon>
        <taxon>Actinomycetota</taxon>
        <taxon>Actinomycetes</taxon>
        <taxon>Kitasatosporales</taxon>
        <taxon>Streptomycetaceae</taxon>
        <taxon>Streptomyces</taxon>
    </lineage>
</organism>
<reference evidence="3" key="1">
    <citation type="journal article" date="2019" name="Int. J. Syst. Evol. Microbiol.">
        <title>The Global Catalogue of Microorganisms (GCM) 10K type strain sequencing project: providing services to taxonomists for standard genome sequencing and annotation.</title>
        <authorList>
            <consortium name="The Broad Institute Genomics Platform"/>
            <consortium name="The Broad Institute Genome Sequencing Center for Infectious Disease"/>
            <person name="Wu L."/>
            <person name="Ma J."/>
        </authorList>
    </citation>
    <scope>NUCLEOTIDE SEQUENCE [LARGE SCALE GENOMIC DNA]</scope>
    <source>
        <strain evidence="3">JCM 12696</strain>
    </source>
</reference>
<feature type="compositionally biased region" description="Polar residues" evidence="1">
    <location>
        <begin position="20"/>
        <end position="29"/>
    </location>
</feature>
<name>A0ABP4FN84_9ACTN</name>
<dbReference type="Proteomes" id="UP001501371">
    <property type="component" value="Unassembled WGS sequence"/>
</dbReference>
<feature type="compositionally biased region" description="Basic and acidic residues" evidence="1">
    <location>
        <begin position="1"/>
        <end position="11"/>
    </location>
</feature>
<evidence type="ECO:0000313" key="3">
    <source>
        <dbReference type="Proteomes" id="UP001501371"/>
    </source>
</evidence>
<keyword evidence="3" id="KW-1185">Reference proteome</keyword>
<evidence type="ECO:0000256" key="1">
    <source>
        <dbReference type="SAM" id="MobiDB-lite"/>
    </source>
</evidence>
<feature type="compositionally biased region" description="Basic and acidic residues" evidence="1">
    <location>
        <begin position="30"/>
        <end position="39"/>
    </location>
</feature>
<feature type="region of interest" description="Disordered" evidence="1">
    <location>
        <begin position="1"/>
        <end position="59"/>
    </location>
</feature>
<sequence length="59" mass="6759">MAKNKNRDRGGKQHHRSTSERTGGSPKSSSTEERAEERLTNITPADVERKGRRRRFGHN</sequence>
<gene>
    <name evidence="2" type="ORF">GCM10009654_52220</name>
</gene>
<evidence type="ECO:0000313" key="2">
    <source>
        <dbReference type="EMBL" id="GAA1188203.1"/>
    </source>
</evidence>
<accession>A0ABP4FN84</accession>
<comment type="caution">
    <text evidence="2">The sequence shown here is derived from an EMBL/GenBank/DDBJ whole genome shotgun (WGS) entry which is preliminary data.</text>
</comment>
<protein>
    <submittedName>
        <fullName evidence="2">Uncharacterized protein</fullName>
    </submittedName>
</protein>
<proteinExistence type="predicted"/>